<comment type="function">
    <text evidence="10 12">F(1)F(0) ATP synthase produces ATP from ADP in the presence of a proton or sodium gradient. F-type ATPases consist of two structural domains, F(1) containing the extramembraneous catalytic core and F(0) containing the membrane proton channel, linked together by a central stalk and a peripheral stalk. During catalysis, ATP synthesis in the catalytic domain of F(1) is coupled via a rotary mechanism of the central stalk subunits to proton translocation.</text>
</comment>
<protein>
    <recommendedName>
        <fullName evidence="12">ATP synthase subunit b</fullName>
    </recommendedName>
    <alternativeName>
        <fullName evidence="12">ATP synthase F(0) sector subunit b</fullName>
    </alternativeName>
    <alternativeName>
        <fullName evidence="12">ATPase subunit I</fullName>
    </alternativeName>
    <alternativeName>
        <fullName evidence="12">F-type ATPase subunit b</fullName>
        <shortName evidence="12">F-ATPase subunit b</shortName>
    </alternativeName>
</protein>
<keyword evidence="4 12" id="KW-0812">Transmembrane</keyword>
<dbReference type="HAMAP" id="MF_01398">
    <property type="entry name" value="ATP_synth_b_bprime"/>
    <property type="match status" value="1"/>
</dbReference>
<dbReference type="CDD" id="cd06503">
    <property type="entry name" value="ATP-synt_Fo_b"/>
    <property type="match status" value="1"/>
</dbReference>
<evidence type="ECO:0000256" key="14">
    <source>
        <dbReference type="SAM" id="Coils"/>
    </source>
</evidence>
<evidence type="ECO:0000256" key="2">
    <source>
        <dbReference type="ARBA" id="ARBA00022448"/>
    </source>
</evidence>
<dbReference type="PANTHER" id="PTHR33445">
    <property type="entry name" value="ATP SYNTHASE SUBUNIT B', CHLOROPLASTIC"/>
    <property type="match status" value="1"/>
</dbReference>
<evidence type="ECO:0000256" key="4">
    <source>
        <dbReference type="ARBA" id="ARBA00022692"/>
    </source>
</evidence>
<dbReference type="InterPro" id="IPR002146">
    <property type="entry name" value="ATP_synth_b/b'su_bac/chlpt"/>
</dbReference>
<accession>A0A9D2DSM8</accession>
<comment type="similarity">
    <text evidence="1 12 13">Belongs to the ATPase B chain family.</text>
</comment>
<evidence type="ECO:0000256" key="8">
    <source>
        <dbReference type="ARBA" id="ARBA00023136"/>
    </source>
</evidence>
<comment type="subcellular location">
    <subcellularLocation>
        <location evidence="12">Cell membrane</location>
        <topology evidence="12">Single-pass membrane protein</topology>
    </subcellularLocation>
    <subcellularLocation>
        <location evidence="11">Endomembrane system</location>
        <topology evidence="11">Single-pass membrane protein</topology>
    </subcellularLocation>
</comment>
<dbReference type="InterPro" id="IPR005864">
    <property type="entry name" value="ATP_synth_F0_bsu_bac"/>
</dbReference>
<comment type="caution">
    <text evidence="15">The sequence shown here is derived from an EMBL/GenBank/DDBJ whole genome shotgun (WGS) entry which is preliminary data.</text>
</comment>
<name>A0A9D2DSM8_9FIRM</name>
<evidence type="ECO:0000256" key="9">
    <source>
        <dbReference type="ARBA" id="ARBA00023310"/>
    </source>
</evidence>
<dbReference type="EMBL" id="DXBU01000091">
    <property type="protein sequence ID" value="HIZ22467.1"/>
    <property type="molecule type" value="Genomic_DNA"/>
</dbReference>
<evidence type="ECO:0000256" key="3">
    <source>
        <dbReference type="ARBA" id="ARBA00022547"/>
    </source>
</evidence>
<evidence type="ECO:0000256" key="1">
    <source>
        <dbReference type="ARBA" id="ARBA00005513"/>
    </source>
</evidence>
<reference evidence="15" key="2">
    <citation type="submission" date="2021-04" db="EMBL/GenBank/DDBJ databases">
        <authorList>
            <person name="Gilroy R."/>
        </authorList>
    </citation>
    <scope>NUCLEOTIDE SEQUENCE</scope>
    <source>
        <strain evidence="15">14324</strain>
    </source>
</reference>
<dbReference type="AlphaFoldDB" id="A0A9D2DSM8"/>
<keyword evidence="7 12" id="KW-0406">Ion transport</keyword>
<proteinExistence type="inferred from homology"/>
<dbReference type="Pfam" id="PF00430">
    <property type="entry name" value="ATP-synt_B"/>
    <property type="match status" value="1"/>
</dbReference>
<keyword evidence="3 12" id="KW-0138">CF(0)</keyword>
<dbReference type="InterPro" id="IPR050059">
    <property type="entry name" value="ATP_synthase_B_chain"/>
</dbReference>
<reference evidence="15" key="1">
    <citation type="journal article" date="2021" name="PeerJ">
        <title>Extensive microbial diversity within the chicken gut microbiome revealed by metagenomics and culture.</title>
        <authorList>
            <person name="Gilroy R."/>
            <person name="Ravi A."/>
            <person name="Getino M."/>
            <person name="Pursley I."/>
            <person name="Horton D.L."/>
            <person name="Alikhan N.F."/>
            <person name="Baker D."/>
            <person name="Gharbi K."/>
            <person name="Hall N."/>
            <person name="Watson M."/>
            <person name="Adriaenssens E.M."/>
            <person name="Foster-Nyarko E."/>
            <person name="Jarju S."/>
            <person name="Secka A."/>
            <person name="Antonio M."/>
            <person name="Oren A."/>
            <person name="Chaudhuri R.R."/>
            <person name="La Ragione R."/>
            <person name="Hildebrand F."/>
            <person name="Pallen M.J."/>
        </authorList>
    </citation>
    <scope>NUCLEOTIDE SEQUENCE</scope>
    <source>
        <strain evidence="15">14324</strain>
    </source>
</reference>
<comment type="subunit">
    <text evidence="12">F-type ATPases have 2 components, F(1) - the catalytic core - and F(0) - the membrane proton channel. F(1) has five subunits: alpha(3), beta(3), gamma(1), delta(1), epsilon(1). F(0) has three main subunits: a(1), b(2) and c(10-14). The alpha and beta chains form an alternating ring which encloses part of the gamma chain. F(1) is attached to F(0) by a central stalk formed by the gamma and epsilon chains, while a peripheral stalk is formed by the delta and b chains.</text>
</comment>
<evidence type="ECO:0000256" key="6">
    <source>
        <dbReference type="ARBA" id="ARBA00022989"/>
    </source>
</evidence>
<feature type="transmembrane region" description="Helical" evidence="12">
    <location>
        <begin position="38"/>
        <end position="59"/>
    </location>
</feature>
<keyword evidence="8 12" id="KW-0472">Membrane</keyword>
<dbReference type="InterPro" id="IPR028987">
    <property type="entry name" value="ATP_synth_B-like_membr_sf"/>
</dbReference>
<evidence type="ECO:0000256" key="13">
    <source>
        <dbReference type="RuleBase" id="RU003848"/>
    </source>
</evidence>
<feature type="coiled-coil region" evidence="14">
    <location>
        <begin position="69"/>
        <end position="106"/>
    </location>
</feature>
<dbReference type="Gene3D" id="6.10.250.1580">
    <property type="match status" value="1"/>
</dbReference>
<dbReference type="NCBIfam" id="TIGR01144">
    <property type="entry name" value="ATP_synt_b"/>
    <property type="match status" value="1"/>
</dbReference>
<keyword evidence="6 12" id="KW-1133">Transmembrane helix</keyword>
<evidence type="ECO:0000256" key="12">
    <source>
        <dbReference type="HAMAP-Rule" id="MF_01398"/>
    </source>
</evidence>
<keyword evidence="12" id="KW-1003">Cell membrane</keyword>
<organism evidence="15 16">
    <name type="scientific">Candidatus Blautia faecigallinarum</name>
    <dbReference type="NCBI Taxonomy" id="2838488"/>
    <lineage>
        <taxon>Bacteria</taxon>
        <taxon>Bacillati</taxon>
        <taxon>Bacillota</taxon>
        <taxon>Clostridia</taxon>
        <taxon>Lachnospirales</taxon>
        <taxon>Lachnospiraceae</taxon>
        <taxon>Blautia</taxon>
    </lineage>
</organism>
<dbReference type="GO" id="GO:0012505">
    <property type="term" value="C:endomembrane system"/>
    <property type="evidence" value="ECO:0007669"/>
    <property type="project" value="UniProtKB-SubCell"/>
</dbReference>
<gene>
    <name evidence="12 15" type="primary">atpF</name>
    <name evidence="15" type="ORF">IAA21_06685</name>
</gene>
<dbReference type="PANTHER" id="PTHR33445:SF2">
    <property type="entry name" value="ATP SYNTHASE SUBUNIT B', CHLOROPLASTIC"/>
    <property type="match status" value="1"/>
</dbReference>
<dbReference type="GO" id="GO:0046933">
    <property type="term" value="F:proton-transporting ATP synthase activity, rotational mechanism"/>
    <property type="evidence" value="ECO:0007669"/>
    <property type="project" value="UniProtKB-UniRule"/>
</dbReference>
<keyword evidence="2 12" id="KW-0813">Transport</keyword>
<evidence type="ECO:0000313" key="15">
    <source>
        <dbReference type="EMBL" id="HIZ22467.1"/>
    </source>
</evidence>
<evidence type="ECO:0000313" key="16">
    <source>
        <dbReference type="Proteomes" id="UP000824041"/>
    </source>
</evidence>
<evidence type="ECO:0000256" key="5">
    <source>
        <dbReference type="ARBA" id="ARBA00022781"/>
    </source>
</evidence>
<keyword evidence="9 12" id="KW-0066">ATP synthesis</keyword>
<keyword evidence="14" id="KW-0175">Coiled coil</keyword>
<evidence type="ECO:0000256" key="11">
    <source>
        <dbReference type="ARBA" id="ARBA00037847"/>
    </source>
</evidence>
<dbReference type="GO" id="GO:0046961">
    <property type="term" value="F:proton-transporting ATPase activity, rotational mechanism"/>
    <property type="evidence" value="ECO:0007669"/>
    <property type="project" value="TreeGrafter"/>
</dbReference>
<dbReference type="SUPFAM" id="SSF81573">
    <property type="entry name" value="F1F0 ATP synthase subunit B, membrane domain"/>
    <property type="match status" value="1"/>
</dbReference>
<keyword evidence="5 12" id="KW-0375">Hydrogen ion transport</keyword>
<evidence type="ECO:0000256" key="10">
    <source>
        <dbReference type="ARBA" id="ARBA00025198"/>
    </source>
</evidence>
<dbReference type="GO" id="GO:0005886">
    <property type="term" value="C:plasma membrane"/>
    <property type="evidence" value="ECO:0007669"/>
    <property type="project" value="UniProtKB-SubCell"/>
</dbReference>
<sequence length="204" mass="23522">MCPCRRYRHLWICNRTFDHRITGIKRRQALEKERQVDLVIQININLVFTILNLIVLYLLMKKFLFGPVLNVIEKRKNLIEQQFANARESEERAHTLEAKYEEALKSAKEESFRIVDQAKTEANVQAQKIVEEANVQAAQLLTKANKSIRAQQENAMREMEGKVAELAMDAASKILGEKNSTQHDLSLYDQFIKEAGDFDDGDGQ</sequence>
<evidence type="ECO:0000256" key="7">
    <source>
        <dbReference type="ARBA" id="ARBA00023065"/>
    </source>
</evidence>
<dbReference type="GO" id="GO:0045259">
    <property type="term" value="C:proton-transporting ATP synthase complex"/>
    <property type="evidence" value="ECO:0007669"/>
    <property type="project" value="UniProtKB-KW"/>
</dbReference>
<dbReference type="Proteomes" id="UP000824041">
    <property type="component" value="Unassembled WGS sequence"/>
</dbReference>
<comment type="function">
    <text evidence="12">Component of the F(0) channel, it forms part of the peripheral stalk, linking F(1) to F(0).</text>
</comment>